<feature type="region of interest" description="Disordered" evidence="1">
    <location>
        <begin position="215"/>
        <end position="249"/>
    </location>
</feature>
<feature type="non-terminal residue" evidence="2">
    <location>
        <position position="1"/>
    </location>
</feature>
<feature type="compositionally biased region" description="Polar residues" evidence="1">
    <location>
        <begin position="151"/>
        <end position="174"/>
    </location>
</feature>
<organism evidence="2 3">
    <name type="scientific">Mycena rosella</name>
    <name type="common">Pink bonnet</name>
    <name type="synonym">Agaricus rosellus</name>
    <dbReference type="NCBI Taxonomy" id="1033263"/>
    <lineage>
        <taxon>Eukaryota</taxon>
        <taxon>Fungi</taxon>
        <taxon>Dikarya</taxon>
        <taxon>Basidiomycota</taxon>
        <taxon>Agaricomycotina</taxon>
        <taxon>Agaricomycetes</taxon>
        <taxon>Agaricomycetidae</taxon>
        <taxon>Agaricales</taxon>
        <taxon>Marasmiineae</taxon>
        <taxon>Mycenaceae</taxon>
        <taxon>Mycena</taxon>
    </lineage>
</organism>
<protein>
    <submittedName>
        <fullName evidence="2">Uncharacterized protein</fullName>
    </submittedName>
</protein>
<name>A0AAD7BSV6_MYCRO</name>
<feature type="compositionally biased region" description="Polar residues" evidence="1">
    <location>
        <begin position="236"/>
        <end position="249"/>
    </location>
</feature>
<comment type="caution">
    <text evidence="2">The sequence shown here is derived from an EMBL/GenBank/DDBJ whole genome shotgun (WGS) entry which is preliminary data.</text>
</comment>
<evidence type="ECO:0000256" key="1">
    <source>
        <dbReference type="SAM" id="MobiDB-lite"/>
    </source>
</evidence>
<feature type="compositionally biased region" description="Low complexity" evidence="1">
    <location>
        <begin position="130"/>
        <end position="142"/>
    </location>
</feature>
<evidence type="ECO:0000313" key="2">
    <source>
        <dbReference type="EMBL" id="KAJ7630138.1"/>
    </source>
</evidence>
<feature type="compositionally biased region" description="Low complexity" evidence="1">
    <location>
        <begin position="11"/>
        <end position="23"/>
    </location>
</feature>
<accession>A0AAD7BSV6</accession>
<evidence type="ECO:0000313" key="3">
    <source>
        <dbReference type="Proteomes" id="UP001221757"/>
    </source>
</evidence>
<feature type="compositionally biased region" description="Basic and acidic residues" evidence="1">
    <location>
        <begin position="216"/>
        <end position="235"/>
    </location>
</feature>
<feature type="region of interest" description="Disordered" evidence="1">
    <location>
        <begin position="107"/>
        <end position="203"/>
    </location>
</feature>
<gene>
    <name evidence="2" type="ORF">B0H17DRAFT_1283822</name>
</gene>
<feature type="compositionally biased region" description="Polar residues" evidence="1">
    <location>
        <begin position="1"/>
        <end position="10"/>
    </location>
</feature>
<proteinExistence type="predicted"/>
<reference evidence="2" key="1">
    <citation type="submission" date="2023-03" db="EMBL/GenBank/DDBJ databases">
        <title>Massive genome expansion in bonnet fungi (Mycena s.s.) driven by repeated elements and novel gene families across ecological guilds.</title>
        <authorList>
            <consortium name="Lawrence Berkeley National Laboratory"/>
            <person name="Harder C.B."/>
            <person name="Miyauchi S."/>
            <person name="Viragh M."/>
            <person name="Kuo A."/>
            <person name="Thoen E."/>
            <person name="Andreopoulos B."/>
            <person name="Lu D."/>
            <person name="Skrede I."/>
            <person name="Drula E."/>
            <person name="Henrissat B."/>
            <person name="Morin E."/>
            <person name="Kohler A."/>
            <person name="Barry K."/>
            <person name="LaButti K."/>
            <person name="Morin E."/>
            <person name="Salamov A."/>
            <person name="Lipzen A."/>
            <person name="Mereny Z."/>
            <person name="Hegedus B."/>
            <person name="Baldrian P."/>
            <person name="Stursova M."/>
            <person name="Weitz H."/>
            <person name="Taylor A."/>
            <person name="Grigoriev I.V."/>
            <person name="Nagy L.G."/>
            <person name="Martin F."/>
            <person name="Kauserud H."/>
        </authorList>
    </citation>
    <scope>NUCLEOTIDE SEQUENCE</scope>
    <source>
        <strain evidence="2">CBHHK067</strain>
    </source>
</reference>
<dbReference type="AlphaFoldDB" id="A0AAD7BSV6"/>
<dbReference type="Proteomes" id="UP001221757">
    <property type="component" value="Unassembled WGS sequence"/>
</dbReference>
<keyword evidence="3" id="KW-1185">Reference proteome</keyword>
<sequence length="299" mass="32463">TRWTSGTRQQLLPASTSSASASRSPPPLALESMFNNSTGFQIHGGNYINVSGDVNLETHQHLTVQDRSLHDASSNFALESGSAEGYGSRELSGAARNLRQGMGVRHAPYAASSRPPLLLRGFSPPRDRASVPSGPVSSSSSGQARLYHASGFNQPATSTPLPSIDRSASSNSQFPHPLDYHLGNVPDPGSSSNPHHTIPSDWGRDRWSANFARGRQFPDDRADSFRHDIGYDSHQNRFQPESPQSRAGGTIINTQNVHHRYGETGIHILHRAVALEALYDSAESFPQPRCHPETRTESG</sequence>
<feature type="region of interest" description="Disordered" evidence="1">
    <location>
        <begin position="1"/>
        <end position="26"/>
    </location>
</feature>
<dbReference type="EMBL" id="JARKIE010000522">
    <property type="protein sequence ID" value="KAJ7630138.1"/>
    <property type="molecule type" value="Genomic_DNA"/>
</dbReference>